<dbReference type="InterPro" id="IPR030191">
    <property type="entry name" value="CodB"/>
</dbReference>
<feature type="transmembrane region" description="Helical" evidence="6">
    <location>
        <begin position="53"/>
        <end position="77"/>
    </location>
</feature>
<evidence type="ECO:0000256" key="5">
    <source>
        <dbReference type="ARBA" id="ARBA00023136"/>
    </source>
</evidence>
<dbReference type="RefSeq" id="WP_025420435.1">
    <property type="nucleotide sequence ID" value="NZ_CP006569.1"/>
</dbReference>
<evidence type="ECO:0000256" key="3">
    <source>
        <dbReference type="ARBA" id="ARBA00022692"/>
    </source>
</evidence>
<dbReference type="EMBL" id="CP006569">
    <property type="protein sequence ID" value="AHF75285.1"/>
    <property type="molecule type" value="Genomic_DNA"/>
</dbReference>
<keyword evidence="5 6" id="KW-0472">Membrane</keyword>
<dbReference type="GO" id="GO:0005886">
    <property type="term" value="C:plasma membrane"/>
    <property type="evidence" value="ECO:0007669"/>
    <property type="project" value="TreeGrafter"/>
</dbReference>
<sequence>MEENKRDAYAFNRVPINERVSLFNVTLVRMGMATSLAQFMLGTTLGHGMTFFQAMLATTLGSIILVFVSFGLGYAGMREGLSTSVLSRWCGFGKSGSMLIGLAISISLLGWFGVNIALIAQSLLTVLGSHINYFWCSVISGLVFSLLVAFGFNALSITAKIAVPLFLAVIFYMCYHEIVKHTGESLYSSSPLGEGISIGEGATMVAGLFIVGALITPDTSRYCKNGKHVFWMITSSVIIGEFFINGIAILVAHALGTSNVVEIMIHTAGWIGVLTVILSAIKVNDTNLYSASINIIGFLEMLTGKRFNYTAVTLLIGLLGTLLSLSGVLEAFIPFLMALGLIFPPIAGVMLVDYYILRTSRHHLERSRKLGKLPNDVSMPITHLVAIISCALGSTVGVYLKNGIPSVNSIFAAGIIYWLLMTIKSALRK</sequence>
<feature type="transmembrane region" description="Helical" evidence="6">
    <location>
        <begin position="98"/>
        <end position="120"/>
    </location>
</feature>
<gene>
    <name evidence="7" type="primary">codB1</name>
    <name evidence="7" type="ORF">Sant_0169</name>
</gene>
<evidence type="ECO:0000313" key="8">
    <source>
        <dbReference type="Proteomes" id="UP000019028"/>
    </source>
</evidence>
<feature type="transmembrane region" description="Helical" evidence="6">
    <location>
        <begin position="307"/>
        <end position="325"/>
    </location>
</feature>
<dbReference type="InterPro" id="IPR001248">
    <property type="entry name" value="Pur-cyt_permease"/>
</dbReference>
<feature type="transmembrane region" description="Helical" evidence="6">
    <location>
        <begin position="161"/>
        <end position="178"/>
    </location>
</feature>
<reference evidence="7 8" key="1">
    <citation type="journal article" date="2014" name="Genome Biol. Evol.">
        <title>Genome degeneration and adaptation in a nascent stage of symbiosis.</title>
        <authorList>
            <person name="Oakeson K.F."/>
            <person name="Gil R."/>
            <person name="Clayton A.L."/>
            <person name="Dunn D.M."/>
            <person name="von Niederhausern A.C."/>
            <person name="Hamil C."/>
            <person name="Aoyagi A."/>
            <person name="Duval B."/>
            <person name="Baca A."/>
            <person name="Silva F.J."/>
            <person name="Vallier A."/>
            <person name="Jackson D.G."/>
            <person name="Latorre A."/>
            <person name="Weiss R.B."/>
            <person name="Heddi A."/>
            <person name="Moya A."/>
            <person name="Dale C."/>
        </authorList>
    </citation>
    <scope>NUCLEOTIDE SEQUENCE [LARGE SCALE GENOMIC DNA]</scope>
    <source>
        <strain evidence="7 8">HS1</strain>
    </source>
</reference>
<dbReference type="Pfam" id="PF02133">
    <property type="entry name" value="Transp_cyt_pur"/>
    <property type="match status" value="1"/>
</dbReference>
<accession>W0HSU2</accession>
<feature type="transmembrane region" description="Helical" evidence="6">
    <location>
        <begin position="263"/>
        <end position="281"/>
    </location>
</feature>
<dbReference type="PANTHER" id="PTHR30569">
    <property type="entry name" value="CYTOSINE TRANSPORTER CODB"/>
    <property type="match status" value="1"/>
</dbReference>
<dbReference type="OrthoDB" id="5487344at2"/>
<feature type="transmembrane region" description="Helical" evidence="6">
    <location>
        <begin position="406"/>
        <end position="427"/>
    </location>
</feature>
<dbReference type="CDD" id="cd11484">
    <property type="entry name" value="SLC-NCS1sbd_CobB-like"/>
    <property type="match status" value="1"/>
</dbReference>
<comment type="similarity">
    <text evidence="2">Belongs to the purine-cytosine permease (2.A.39) family.</text>
</comment>
<organism evidence="7 8">
    <name type="scientific">Sodalis praecaptivus</name>
    <dbReference type="NCBI Taxonomy" id="1239307"/>
    <lineage>
        <taxon>Bacteria</taxon>
        <taxon>Pseudomonadati</taxon>
        <taxon>Pseudomonadota</taxon>
        <taxon>Gammaproteobacteria</taxon>
        <taxon>Enterobacterales</taxon>
        <taxon>Bruguierivoracaceae</taxon>
        <taxon>Sodalis</taxon>
    </lineage>
</organism>
<feature type="transmembrane region" description="Helical" evidence="6">
    <location>
        <begin position="132"/>
        <end position="154"/>
    </location>
</feature>
<dbReference type="Gene3D" id="1.10.4160.10">
    <property type="entry name" value="Hydantoin permease"/>
    <property type="match status" value="1"/>
</dbReference>
<proteinExistence type="inferred from homology"/>
<dbReference type="HOGENOM" id="CLU_035711_0_1_6"/>
<dbReference type="KEGG" id="sod:Sant_0169"/>
<dbReference type="AlphaFoldDB" id="W0HSU2"/>
<feature type="transmembrane region" description="Helical" evidence="6">
    <location>
        <begin position="331"/>
        <end position="356"/>
    </location>
</feature>
<dbReference type="GO" id="GO:0015209">
    <property type="term" value="F:cytosine transmembrane transporter activity"/>
    <property type="evidence" value="ECO:0007669"/>
    <property type="project" value="InterPro"/>
</dbReference>
<dbReference type="PATRIC" id="fig|1239307.3.peg.182"/>
<evidence type="ECO:0000256" key="6">
    <source>
        <dbReference type="SAM" id="Phobius"/>
    </source>
</evidence>
<evidence type="ECO:0000256" key="1">
    <source>
        <dbReference type="ARBA" id="ARBA00004141"/>
    </source>
</evidence>
<feature type="transmembrane region" description="Helical" evidence="6">
    <location>
        <begin position="229"/>
        <end position="251"/>
    </location>
</feature>
<evidence type="ECO:0000256" key="4">
    <source>
        <dbReference type="ARBA" id="ARBA00022989"/>
    </source>
</evidence>
<feature type="transmembrane region" description="Helical" evidence="6">
    <location>
        <begin position="21"/>
        <end position="41"/>
    </location>
</feature>
<evidence type="ECO:0000256" key="2">
    <source>
        <dbReference type="ARBA" id="ARBA00008974"/>
    </source>
</evidence>
<dbReference type="Proteomes" id="UP000019028">
    <property type="component" value="Chromosome"/>
</dbReference>
<feature type="transmembrane region" description="Helical" evidence="6">
    <location>
        <begin position="198"/>
        <end position="217"/>
    </location>
</feature>
<feature type="transmembrane region" description="Helical" evidence="6">
    <location>
        <begin position="377"/>
        <end position="400"/>
    </location>
</feature>
<comment type="subcellular location">
    <subcellularLocation>
        <location evidence="1">Membrane</location>
        <topology evidence="1">Multi-pass membrane protein</topology>
    </subcellularLocation>
</comment>
<keyword evidence="4 6" id="KW-1133">Transmembrane helix</keyword>
<keyword evidence="3 6" id="KW-0812">Transmembrane</keyword>
<evidence type="ECO:0000313" key="7">
    <source>
        <dbReference type="EMBL" id="AHF75285.1"/>
    </source>
</evidence>
<name>W0HSU2_9GAMM</name>
<protein>
    <submittedName>
        <fullName evidence="7">Cytosine transporter</fullName>
    </submittedName>
</protein>
<dbReference type="PANTHER" id="PTHR30569:SF0">
    <property type="entry name" value="CYTOSINE PERMEASE"/>
    <property type="match status" value="1"/>
</dbReference>
<keyword evidence="8" id="KW-1185">Reference proteome</keyword>